<dbReference type="Proteomes" id="UP001473063">
    <property type="component" value="Unassembled WGS sequence"/>
</dbReference>
<evidence type="ECO:0000313" key="2">
    <source>
        <dbReference type="EMBL" id="MEQ2370501.1"/>
    </source>
</evidence>
<organism evidence="2 3">
    <name type="scientific">Blautia aquisgranensis</name>
    <dbReference type="NCBI Taxonomy" id="3133153"/>
    <lineage>
        <taxon>Bacteria</taxon>
        <taxon>Bacillati</taxon>
        <taxon>Bacillota</taxon>
        <taxon>Clostridia</taxon>
        <taxon>Lachnospirales</taxon>
        <taxon>Lachnospiraceae</taxon>
        <taxon>Blautia</taxon>
    </lineage>
</organism>
<protein>
    <submittedName>
        <fullName evidence="2">TIGR03915 family putative DNA repair protein</fullName>
    </submittedName>
</protein>
<dbReference type="InterPro" id="IPR023875">
    <property type="entry name" value="DNA_repair_put"/>
</dbReference>
<accession>A0ABV1BDA5</accession>
<dbReference type="Pfam" id="PF13566">
    <property type="entry name" value="DUF4130"/>
    <property type="match status" value="1"/>
</dbReference>
<gene>
    <name evidence="2" type="ORF">WMO28_06000</name>
</gene>
<reference evidence="2 3" key="1">
    <citation type="submission" date="2024-03" db="EMBL/GenBank/DDBJ databases">
        <title>Human intestinal bacterial collection.</title>
        <authorList>
            <person name="Pauvert C."/>
            <person name="Hitch T.C.A."/>
            <person name="Clavel T."/>
        </authorList>
    </citation>
    <scope>NUCLEOTIDE SEQUENCE [LARGE SCALE GENOMIC DNA]</scope>
    <source>
        <strain evidence="2 3">CLA-JM-H16</strain>
    </source>
</reference>
<dbReference type="RefSeq" id="WP_349056360.1">
    <property type="nucleotide sequence ID" value="NZ_JBBMEJ010000005.1"/>
</dbReference>
<dbReference type="EMBL" id="JBBMEJ010000005">
    <property type="protein sequence ID" value="MEQ2370501.1"/>
    <property type="molecule type" value="Genomic_DNA"/>
</dbReference>
<feature type="domain" description="DUF4130" evidence="1">
    <location>
        <begin position="97"/>
        <end position="262"/>
    </location>
</feature>
<evidence type="ECO:0000259" key="1">
    <source>
        <dbReference type="Pfam" id="PF13566"/>
    </source>
</evidence>
<dbReference type="NCBIfam" id="TIGR03915">
    <property type="entry name" value="SAM_7_link_chp"/>
    <property type="match status" value="1"/>
</dbReference>
<dbReference type="InterPro" id="IPR025404">
    <property type="entry name" value="DUF4130"/>
</dbReference>
<sequence>MIVSETGQTCKPKKILICEDSMEGIFSAVYDGWKYGDYYEVSLSIGEPWEQEFFAGYETIPADSVKFRKVIRSIWNKLGMTAWEQIGYCAVADDAEKGTAIFHTLWKALSHGQCNRDIMEELADPYVNHVFKMHTRVWHEYHRFLGFVRFREAGGGVLFSKIKPENDILEILGPHFQNRYPLESWMIYDEKRSKVLIHPAGEDCSVRRDVHLKIEQVSKPTENDEYEQLWKAFCDSITIEARRNPKLQQQFLPRKFQTNMTEFIE</sequence>
<proteinExistence type="predicted"/>
<name>A0ABV1BDA5_9FIRM</name>
<comment type="caution">
    <text evidence="2">The sequence shown here is derived from an EMBL/GenBank/DDBJ whole genome shotgun (WGS) entry which is preliminary data.</text>
</comment>
<evidence type="ECO:0000313" key="3">
    <source>
        <dbReference type="Proteomes" id="UP001473063"/>
    </source>
</evidence>
<keyword evidence="3" id="KW-1185">Reference proteome</keyword>